<keyword evidence="8" id="KW-1185">Reference proteome</keyword>
<dbReference type="Pfam" id="PF01494">
    <property type="entry name" value="FAD_binding_3"/>
    <property type="match status" value="1"/>
</dbReference>
<dbReference type="InterPro" id="IPR012941">
    <property type="entry name" value="Phe_hydrox_C_dim_dom"/>
</dbReference>
<reference evidence="7" key="1">
    <citation type="submission" date="2020-01" db="EMBL/GenBank/DDBJ databases">
        <title>Identification and distribution of gene clusters putatively required for synthesis of sphingolipid metabolism inhibitors in phylogenetically diverse species of the filamentous fungus Fusarium.</title>
        <authorList>
            <person name="Kim H.-S."/>
            <person name="Busman M."/>
            <person name="Brown D.W."/>
            <person name="Divon H."/>
            <person name="Uhlig S."/>
            <person name="Proctor R.H."/>
        </authorList>
    </citation>
    <scope>NUCLEOTIDE SEQUENCE</scope>
    <source>
        <strain evidence="7">NRRL 53441</strain>
    </source>
</reference>
<evidence type="ECO:0000256" key="2">
    <source>
        <dbReference type="ARBA" id="ARBA00022630"/>
    </source>
</evidence>
<keyword evidence="7" id="KW-0503">Monooxygenase</keyword>
<accession>A0A8H4JSZ8</accession>
<comment type="caution">
    <text evidence="7">The sequence shown here is derived from an EMBL/GenBank/DDBJ whole genome shotgun (WGS) entry which is preliminary data.</text>
</comment>
<dbReference type="InterPro" id="IPR050641">
    <property type="entry name" value="RIFMO-like"/>
</dbReference>
<dbReference type="InterPro" id="IPR002938">
    <property type="entry name" value="FAD-bd"/>
</dbReference>
<gene>
    <name evidence="7" type="ORF">F53441_13254</name>
</gene>
<evidence type="ECO:0000256" key="1">
    <source>
        <dbReference type="ARBA" id="ARBA00007801"/>
    </source>
</evidence>
<feature type="domain" description="FAD-binding" evidence="5">
    <location>
        <begin position="4"/>
        <end position="361"/>
    </location>
</feature>
<name>A0A8H4JSZ8_9HYPO</name>
<dbReference type="InterPro" id="IPR036249">
    <property type="entry name" value="Thioredoxin-like_sf"/>
</dbReference>
<keyword evidence="4" id="KW-0560">Oxidoreductase</keyword>
<sequence length="589" mass="64714">MAERTDVLICGGGPTGLITALSLAKMGIATMVIEKSHKSQQARYGRASTLYPRTLELLDQLDVLDPMAEIGFIARNYVNYRAGKREISGGYQMLFTQMHNTYLDYVLNIRQKYSEEIFKASYEEKGGVMLEGTELLDLVHDSAASDGYVLTAVIKDVASGDIQRVQCKYLVGADGTRSTVRELANIPFAGDDSALKWFRIDAVVKTNMPDSRVGLASIESPTHGNVLWMALDHGRTRIGFALPAATFEKFGVDITEAQAIEEAQKAVAPFSLEFEKVDWWTLYSIRHGVADSFRAQKNTFLVGDACHCHSSGTAQGMNTGVHDAVNLAWKLGGVLRGYYDESILDTYELERRPEAQRVIDQDKTISSLITGRIPEKLAKPGANPFEVLYQFTASTMQFTLGLGINYKASMLNRPAKVGLVASGWRGPDVPLQRPGSRCSVRLFQVTKNVGKFQILVFTGNPASTKDKLLKLRSYLDSKDSFTTRFPDIAKFLTIIPGNASQADEYLGVDKFGQAFYDVDGGAATKYGFHMGEGGIAVLRPDGVLSFAAQLDQGEEVGNYFEQFAKPVESDVRNGVEVVVGEAKEVDLDM</sequence>
<keyword evidence="2" id="KW-0285">Flavoprotein</keyword>
<dbReference type="Gene3D" id="3.40.30.20">
    <property type="match status" value="1"/>
</dbReference>
<feature type="domain" description="Phenol hydroxylase-like C-terminal dimerisation" evidence="6">
    <location>
        <begin position="423"/>
        <end position="566"/>
    </location>
</feature>
<dbReference type="OrthoDB" id="1716816at2759"/>
<dbReference type="AlphaFoldDB" id="A0A8H4JSZ8"/>
<evidence type="ECO:0000259" key="6">
    <source>
        <dbReference type="Pfam" id="PF07976"/>
    </source>
</evidence>
<evidence type="ECO:0000313" key="7">
    <source>
        <dbReference type="EMBL" id="KAF4436464.1"/>
    </source>
</evidence>
<dbReference type="Gene3D" id="3.30.9.10">
    <property type="entry name" value="D-Amino Acid Oxidase, subunit A, domain 2"/>
    <property type="match status" value="1"/>
</dbReference>
<dbReference type="PANTHER" id="PTHR43004">
    <property type="entry name" value="TRK SYSTEM POTASSIUM UPTAKE PROTEIN"/>
    <property type="match status" value="1"/>
</dbReference>
<dbReference type="EMBL" id="JAADJG010000802">
    <property type="protein sequence ID" value="KAF4436464.1"/>
    <property type="molecule type" value="Genomic_DNA"/>
</dbReference>
<protein>
    <submittedName>
        <fullName evidence="7">Pentachlorophenol 4-monooxygenase</fullName>
    </submittedName>
</protein>
<dbReference type="GO" id="GO:0071949">
    <property type="term" value="F:FAD binding"/>
    <property type="evidence" value="ECO:0007669"/>
    <property type="project" value="InterPro"/>
</dbReference>
<dbReference type="SUPFAM" id="SSF54373">
    <property type="entry name" value="FAD-linked reductases, C-terminal domain"/>
    <property type="match status" value="1"/>
</dbReference>
<dbReference type="Proteomes" id="UP000605986">
    <property type="component" value="Unassembled WGS sequence"/>
</dbReference>
<evidence type="ECO:0000259" key="5">
    <source>
        <dbReference type="Pfam" id="PF01494"/>
    </source>
</evidence>
<organism evidence="7 8">
    <name type="scientific">Fusarium austroafricanum</name>
    <dbReference type="NCBI Taxonomy" id="2364996"/>
    <lineage>
        <taxon>Eukaryota</taxon>
        <taxon>Fungi</taxon>
        <taxon>Dikarya</taxon>
        <taxon>Ascomycota</taxon>
        <taxon>Pezizomycotina</taxon>
        <taxon>Sordariomycetes</taxon>
        <taxon>Hypocreomycetidae</taxon>
        <taxon>Hypocreales</taxon>
        <taxon>Nectriaceae</taxon>
        <taxon>Fusarium</taxon>
        <taxon>Fusarium concolor species complex</taxon>
    </lineage>
</organism>
<dbReference type="Pfam" id="PF07976">
    <property type="entry name" value="Phe_hydrox_dim"/>
    <property type="match status" value="1"/>
</dbReference>
<comment type="similarity">
    <text evidence="1">Belongs to the PheA/TfdB FAD monooxygenase family.</text>
</comment>
<dbReference type="SUPFAM" id="SSF51905">
    <property type="entry name" value="FAD/NAD(P)-binding domain"/>
    <property type="match status" value="1"/>
</dbReference>
<dbReference type="SUPFAM" id="SSF52833">
    <property type="entry name" value="Thioredoxin-like"/>
    <property type="match status" value="1"/>
</dbReference>
<proteinExistence type="inferred from homology"/>
<evidence type="ECO:0000256" key="3">
    <source>
        <dbReference type="ARBA" id="ARBA00022827"/>
    </source>
</evidence>
<dbReference type="PRINTS" id="PR00420">
    <property type="entry name" value="RNGMNOXGNASE"/>
</dbReference>
<dbReference type="InterPro" id="IPR036188">
    <property type="entry name" value="FAD/NAD-bd_sf"/>
</dbReference>
<evidence type="ECO:0000256" key="4">
    <source>
        <dbReference type="ARBA" id="ARBA00023002"/>
    </source>
</evidence>
<evidence type="ECO:0000313" key="8">
    <source>
        <dbReference type="Proteomes" id="UP000605986"/>
    </source>
</evidence>
<dbReference type="InterPro" id="IPR038220">
    <property type="entry name" value="PHOX_C_sf"/>
</dbReference>
<dbReference type="PANTHER" id="PTHR43004:SF5">
    <property type="entry name" value="FAD-BINDING DOMAIN-CONTAINING PROTEIN"/>
    <property type="match status" value="1"/>
</dbReference>
<keyword evidence="3" id="KW-0274">FAD</keyword>
<dbReference type="GO" id="GO:0016709">
    <property type="term" value="F:oxidoreductase activity, acting on paired donors, with incorporation or reduction of molecular oxygen, NAD(P)H as one donor, and incorporation of one atom of oxygen"/>
    <property type="evidence" value="ECO:0007669"/>
    <property type="project" value="UniProtKB-ARBA"/>
</dbReference>
<dbReference type="Gene3D" id="3.50.50.60">
    <property type="entry name" value="FAD/NAD(P)-binding domain"/>
    <property type="match status" value="1"/>
</dbReference>